<name>A0A438FED3_VITVI</name>
<organism evidence="1 2">
    <name type="scientific">Vitis vinifera</name>
    <name type="common">Grape</name>
    <dbReference type="NCBI Taxonomy" id="29760"/>
    <lineage>
        <taxon>Eukaryota</taxon>
        <taxon>Viridiplantae</taxon>
        <taxon>Streptophyta</taxon>
        <taxon>Embryophyta</taxon>
        <taxon>Tracheophyta</taxon>
        <taxon>Spermatophyta</taxon>
        <taxon>Magnoliopsida</taxon>
        <taxon>eudicotyledons</taxon>
        <taxon>Gunneridae</taxon>
        <taxon>Pentapetalae</taxon>
        <taxon>rosids</taxon>
        <taxon>Vitales</taxon>
        <taxon>Vitaceae</taxon>
        <taxon>Viteae</taxon>
        <taxon>Vitis</taxon>
    </lineage>
</organism>
<accession>A0A438FED3</accession>
<sequence>MNLDSLTTKIKDYRKKKKVVAQKEGLSRSHVVAPVVVIPAKGIRTGCPDAPSNGFVSHAAGSSPPYGRLSETVVMGRGPWLAVVIACKTRFTLVNDCDNHIRIAHVGYPDVLWSDAFMEAAGCLCFEGPDEGDPDDNACHVSLLLSSSTLCVPSLLLSENPRISDGDLLRFDGACLAICNLAFLLHSGFVAPLCFCGLGVSCWGRVKDFGMGFGSTSGQKMSSKQKTTSSVRAVTLMRNLRQTERKGVPGSILHSKWHNVEFLNDGEDACLLRKLKDAPSPSQRTI</sequence>
<proteinExistence type="predicted"/>
<protein>
    <submittedName>
        <fullName evidence="1">Uncharacterized protein</fullName>
    </submittedName>
</protein>
<dbReference type="EMBL" id="QGNW01000960">
    <property type="protein sequence ID" value="RVW58334.1"/>
    <property type="molecule type" value="Genomic_DNA"/>
</dbReference>
<evidence type="ECO:0000313" key="2">
    <source>
        <dbReference type="Proteomes" id="UP000288805"/>
    </source>
</evidence>
<comment type="caution">
    <text evidence="1">The sequence shown here is derived from an EMBL/GenBank/DDBJ whole genome shotgun (WGS) entry which is preliminary data.</text>
</comment>
<dbReference type="AlphaFoldDB" id="A0A438FED3"/>
<gene>
    <name evidence="1" type="ORF">CK203_105066</name>
</gene>
<dbReference type="Proteomes" id="UP000288805">
    <property type="component" value="Unassembled WGS sequence"/>
</dbReference>
<evidence type="ECO:0000313" key="1">
    <source>
        <dbReference type="EMBL" id="RVW58334.1"/>
    </source>
</evidence>
<reference evidence="1 2" key="1">
    <citation type="journal article" date="2018" name="PLoS Genet.">
        <title>Population sequencing reveals clonal diversity and ancestral inbreeding in the grapevine cultivar Chardonnay.</title>
        <authorList>
            <person name="Roach M.J."/>
            <person name="Johnson D.L."/>
            <person name="Bohlmann J."/>
            <person name="van Vuuren H.J."/>
            <person name="Jones S.J."/>
            <person name="Pretorius I.S."/>
            <person name="Schmidt S.A."/>
            <person name="Borneman A.R."/>
        </authorList>
    </citation>
    <scope>NUCLEOTIDE SEQUENCE [LARGE SCALE GENOMIC DNA]</scope>
    <source>
        <strain evidence="2">cv. Chardonnay</strain>
        <tissue evidence="1">Leaf</tissue>
    </source>
</reference>